<keyword evidence="1" id="KW-1133">Transmembrane helix</keyword>
<keyword evidence="1" id="KW-0472">Membrane</keyword>
<protein>
    <submittedName>
        <fullName evidence="2">Uncharacterized protein</fullName>
    </submittedName>
</protein>
<dbReference type="EMBL" id="WBSO01000003">
    <property type="protein sequence ID" value="KAB8299512.1"/>
    <property type="molecule type" value="Genomic_DNA"/>
</dbReference>
<evidence type="ECO:0000313" key="2">
    <source>
        <dbReference type="EMBL" id="KAB8299512.1"/>
    </source>
</evidence>
<comment type="caution">
    <text evidence="2">The sequence shown here is derived from an EMBL/GenBank/DDBJ whole genome shotgun (WGS) entry which is preliminary data.</text>
</comment>
<dbReference type="AlphaFoldDB" id="A0A6A2VHX9"/>
<feature type="transmembrane region" description="Helical" evidence="1">
    <location>
        <begin position="35"/>
        <end position="57"/>
    </location>
</feature>
<accession>A0A6A2VHX9</accession>
<keyword evidence="3" id="KW-1185">Reference proteome</keyword>
<organism evidence="2 3">
    <name type="scientific">Bifidobacterium apri</name>
    <dbReference type="NCBI Taxonomy" id="1769423"/>
    <lineage>
        <taxon>Bacteria</taxon>
        <taxon>Bacillati</taxon>
        <taxon>Actinomycetota</taxon>
        <taxon>Actinomycetes</taxon>
        <taxon>Bifidobacteriales</taxon>
        <taxon>Bifidobacteriaceae</taxon>
        <taxon>Bifidobacterium</taxon>
    </lineage>
</organism>
<reference evidence="2 3" key="1">
    <citation type="submission" date="2019-09" db="EMBL/GenBank/DDBJ databases">
        <title>Characterization of the phylogenetic diversity of two novel species belonging to the genus Bifidobacterium: Bifidobacterium cebidarum sp. nov. and Bifidobacterium leontopitheci sp. nov.</title>
        <authorList>
            <person name="Lugli G.A."/>
            <person name="Duranti S."/>
            <person name="Milani C."/>
            <person name="Turroni F."/>
            <person name="Ventura M."/>
        </authorList>
    </citation>
    <scope>NUCLEOTIDE SEQUENCE [LARGE SCALE GENOMIC DNA]</scope>
    <source>
        <strain evidence="2 3">DSM 100238</strain>
    </source>
</reference>
<keyword evidence="1" id="KW-0812">Transmembrane</keyword>
<dbReference type="RefSeq" id="WP_015451113.1">
    <property type="nucleotide sequence ID" value="NZ_JBHLXF010000010.1"/>
</dbReference>
<dbReference type="Proteomes" id="UP000440041">
    <property type="component" value="Unassembled WGS sequence"/>
</dbReference>
<feature type="transmembrane region" description="Helical" evidence="1">
    <location>
        <begin position="12"/>
        <end position="29"/>
    </location>
</feature>
<evidence type="ECO:0000313" key="3">
    <source>
        <dbReference type="Proteomes" id="UP000440041"/>
    </source>
</evidence>
<gene>
    <name evidence="2" type="ORF">DSM100238_0546</name>
</gene>
<name>A0A6A2VHX9_9BIFI</name>
<sequence length="68" mass="7434">MSKKKTTVSATVAMDLLNICVLLCTQGILLQSGNWVYSAILCVLMLVELGVMGFHFAKSREAGKEKQD</sequence>
<proteinExistence type="predicted"/>
<evidence type="ECO:0000256" key="1">
    <source>
        <dbReference type="SAM" id="Phobius"/>
    </source>
</evidence>